<sequence>MDLLHLCTNRISVILSELQEELETPFTFIIGEESFDFYGSSILLERVSRYLIREKTFLNNYLMNVFLKECLSQKNLSQVFDSLDLSQLVNLFEETIDSQKEKKKTFDSETKNIVINSLIGKMSCVLFDSDRLENYLSKKVESVLEDFISLIIFCGEDNFRRKYTLKKQEQQTQKQNNQISYHPIQQKNERGSKITNKKFSEIPYEQVIQKLLD</sequence>
<evidence type="ECO:0000313" key="3">
    <source>
        <dbReference type="Proteomes" id="UP001146793"/>
    </source>
</evidence>
<comment type="caution">
    <text evidence="2">The sequence shown here is derived from an EMBL/GenBank/DDBJ whole genome shotgun (WGS) entry which is preliminary data.</text>
</comment>
<protein>
    <submittedName>
        <fullName evidence="2">Uncharacterized protein</fullName>
    </submittedName>
</protein>
<dbReference type="EMBL" id="JANTQA010000033">
    <property type="protein sequence ID" value="KAJ3437688.1"/>
    <property type="molecule type" value="Genomic_DNA"/>
</dbReference>
<evidence type="ECO:0000313" key="2">
    <source>
        <dbReference type="EMBL" id="KAJ3437688.1"/>
    </source>
</evidence>
<dbReference type="AlphaFoldDB" id="A0AAV7ZBW0"/>
<name>A0AAV7ZBW0_9EUKA</name>
<reference evidence="2" key="1">
    <citation type="submission" date="2022-08" db="EMBL/GenBank/DDBJ databases">
        <title>Novel sulphate-reducing endosymbionts in the free-living metamonad Anaeramoeba.</title>
        <authorList>
            <person name="Jerlstrom-Hultqvist J."/>
            <person name="Cepicka I."/>
            <person name="Gallot-Lavallee L."/>
            <person name="Salas-Leiva D."/>
            <person name="Curtis B.A."/>
            <person name="Zahonova K."/>
            <person name="Pipaliya S."/>
            <person name="Dacks J."/>
            <person name="Roger A.J."/>
        </authorList>
    </citation>
    <scope>NUCLEOTIDE SEQUENCE</scope>
    <source>
        <strain evidence="2">Busselton2</strain>
    </source>
</reference>
<evidence type="ECO:0000256" key="1">
    <source>
        <dbReference type="SAM" id="MobiDB-lite"/>
    </source>
</evidence>
<proteinExistence type="predicted"/>
<gene>
    <name evidence="2" type="ORF">M0812_16855</name>
</gene>
<organism evidence="2 3">
    <name type="scientific">Anaeramoeba flamelloides</name>
    <dbReference type="NCBI Taxonomy" id="1746091"/>
    <lineage>
        <taxon>Eukaryota</taxon>
        <taxon>Metamonada</taxon>
        <taxon>Anaeramoebidae</taxon>
        <taxon>Anaeramoeba</taxon>
    </lineage>
</organism>
<accession>A0AAV7ZBW0</accession>
<feature type="region of interest" description="Disordered" evidence="1">
    <location>
        <begin position="170"/>
        <end position="192"/>
    </location>
</feature>
<dbReference type="Proteomes" id="UP001146793">
    <property type="component" value="Unassembled WGS sequence"/>
</dbReference>